<organism evidence="1 2">
    <name type="scientific">Eiseniibacteriota bacterium</name>
    <dbReference type="NCBI Taxonomy" id="2212470"/>
    <lineage>
        <taxon>Bacteria</taxon>
        <taxon>Candidatus Eiseniibacteriota</taxon>
    </lineage>
</organism>
<name>A0A9D6L5L6_UNCEI</name>
<proteinExistence type="predicted"/>
<dbReference type="EMBL" id="JACQAY010000061">
    <property type="protein sequence ID" value="MBI3539056.1"/>
    <property type="molecule type" value="Genomic_DNA"/>
</dbReference>
<reference evidence="1" key="1">
    <citation type="submission" date="2020-07" db="EMBL/GenBank/DDBJ databases">
        <title>Huge and variable diversity of episymbiotic CPR bacteria and DPANN archaea in groundwater ecosystems.</title>
        <authorList>
            <person name="He C.Y."/>
            <person name="Keren R."/>
            <person name="Whittaker M."/>
            <person name="Farag I.F."/>
            <person name="Doudna J."/>
            <person name="Cate J.H.D."/>
            <person name="Banfield J.F."/>
        </authorList>
    </citation>
    <scope>NUCLEOTIDE SEQUENCE</scope>
    <source>
        <strain evidence="1">NC_groundwater_928_Pr1_S-0.2um_72_17</strain>
    </source>
</reference>
<evidence type="ECO:0000313" key="1">
    <source>
        <dbReference type="EMBL" id="MBI3539056.1"/>
    </source>
</evidence>
<sequence>MKVVAANGRAYTAKMLRAAVKAAKGAGPAVELIVVHDDFFRTVRLDEHGGLRYPMLVRIPGTPDLLSSVFAPHAGGGH</sequence>
<evidence type="ECO:0000313" key="2">
    <source>
        <dbReference type="Proteomes" id="UP000807850"/>
    </source>
</evidence>
<comment type="caution">
    <text evidence="1">The sequence shown here is derived from an EMBL/GenBank/DDBJ whole genome shotgun (WGS) entry which is preliminary data.</text>
</comment>
<dbReference type="Proteomes" id="UP000807850">
    <property type="component" value="Unassembled WGS sequence"/>
</dbReference>
<protein>
    <submittedName>
        <fullName evidence="1">Uncharacterized protein</fullName>
    </submittedName>
</protein>
<dbReference type="AlphaFoldDB" id="A0A9D6L5L6"/>
<gene>
    <name evidence="1" type="ORF">HY076_02135</name>
</gene>
<accession>A0A9D6L5L6</accession>